<reference evidence="9 10" key="1">
    <citation type="journal article" date="2018" name="MBio">
        <title>Comparative Genomics Reveals the Core Gene Toolbox for the Fungus-Insect Symbiosis.</title>
        <authorList>
            <person name="Wang Y."/>
            <person name="Stata M."/>
            <person name="Wang W."/>
            <person name="Stajich J.E."/>
            <person name="White M.M."/>
            <person name="Moncalvo J.M."/>
        </authorList>
    </citation>
    <scope>NUCLEOTIDE SEQUENCE [LARGE SCALE GENOMIC DNA]</scope>
    <source>
        <strain evidence="9 10">SC-DP-2</strain>
    </source>
</reference>
<organism evidence="9 10">
    <name type="scientific">Smittium megazygosporum</name>
    <dbReference type="NCBI Taxonomy" id="133381"/>
    <lineage>
        <taxon>Eukaryota</taxon>
        <taxon>Fungi</taxon>
        <taxon>Fungi incertae sedis</taxon>
        <taxon>Zoopagomycota</taxon>
        <taxon>Kickxellomycotina</taxon>
        <taxon>Harpellomycetes</taxon>
        <taxon>Harpellales</taxon>
        <taxon>Legeriomycetaceae</taxon>
        <taxon>Smittium</taxon>
    </lineage>
</organism>
<keyword evidence="2" id="KW-0489">Methyltransferase</keyword>
<dbReference type="InterPro" id="IPR002052">
    <property type="entry name" value="DNA_methylase_N6_adenine_CS"/>
</dbReference>
<dbReference type="Pfam" id="PF05063">
    <property type="entry name" value="MT-A70"/>
    <property type="match status" value="2"/>
</dbReference>
<dbReference type="GO" id="GO:0003676">
    <property type="term" value="F:nucleic acid binding"/>
    <property type="evidence" value="ECO:0007669"/>
    <property type="project" value="InterPro"/>
</dbReference>
<keyword evidence="4" id="KW-0949">S-adenosyl-L-methionine</keyword>
<dbReference type="STRING" id="133381.A0A2T9Z4V8"/>
<sequence length="325" mass="37220">MTLDDCGSSPKSEDSNDEDFVIVKKSRTNKTSSKNDASSTITKSIPNSEPDYEQDKAEGSETTYGTTEDELSHLVEKKLSLEKQISELEKEIEELEKEQIQADPQDANVMDFEWERLANACQFDAIVMDPPWQLASQAPTRGVAIAYQQLPDVCIESLPIQKLQNEGGLLFIWVINNKFSKAFELFKAWGYTFVDDITWVKQTVNRRMAKGHGYYLQHAKETCLVGVKNKSGVLPEYANSQKQIFHPKPSPQLGNKPLQPNMFEKNEDIFEPENINYSIGSDVIFSERRGQSQKPEELYEMIEQLIPGGRYLEIFGRRNNLRDYW</sequence>
<comment type="catalytic activity">
    <reaction evidence="5">
        <text>an adenosine in mRNA + S-adenosyl-L-methionine = an N(6)-methyladenosine in mRNA + S-adenosyl-L-homocysteine + H(+)</text>
        <dbReference type="Rhea" id="RHEA:55584"/>
        <dbReference type="Rhea" id="RHEA-COMP:12414"/>
        <dbReference type="Rhea" id="RHEA-COMP:12417"/>
        <dbReference type="ChEBI" id="CHEBI:15378"/>
        <dbReference type="ChEBI" id="CHEBI:57856"/>
        <dbReference type="ChEBI" id="CHEBI:59789"/>
        <dbReference type="ChEBI" id="CHEBI:74411"/>
        <dbReference type="ChEBI" id="CHEBI:74449"/>
        <dbReference type="EC" id="2.1.1.348"/>
    </reaction>
</comment>
<dbReference type="Proteomes" id="UP000245609">
    <property type="component" value="Unassembled WGS sequence"/>
</dbReference>
<dbReference type="PANTHER" id="PTHR12829:SF7">
    <property type="entry name" value="N6-ADENOSINE-METHYLTRANSFERASE CATALYTIC SUBUNIT"/>
    <property type="match status" value="1"/>
</dbReference>
<dbReference type="OrthoDB" id="10262526at2759"/>
<evidence type="ECO:0000313" key="10">
    <source>
        <dbReference type="Proteomes" id="UP000245609"/>
    </source>
</evidence>
<gene>
    <name evidence="9" type="ORF">BB560_005477</name>
</gene>
<dbReference type="Gene3D" id="3.40.50.150">
    <property type="entry name" value="Vaccinia Virus protein VP39"/>
    <property type="match status" value="1"/>
</dbReference>
<dbReference type="EC" id="2.1.1.348" evidence="1"/>
<name>A0A2T9Z4V8_9FUNG</name>
<dbReference type="SUPFAM" id="SSF53335">
    <property type="entry name" value="S-adenosyl-L-methionine-dependent methyltransferases"/>
    <property type="match status" value="1"/>
</dbReference>
<dbReference type="GO" id="GO:0036396">
    <property type="term" value="C:RNA N6-methyladenosine methyltransferase complex"/>
    <property type="evidence" value="ECO:0007669"/>
    <property type="project" value="TreeGrafter"/>
</dbReference>
<evidence type="ECO:0000256" key="7">
    <source>
        <dbReference type="SAM" id="Coils"/>
    </source>
</evidence>
<dbReference type="PROSITE" id="PS00092">
    <property type="entry name" value="N6_MTASE"/>
    <property type="match status" value="1"/>
</dbReference>
<dbReference type="PANTHER" id="PTHR12829">
    <property type="entry name" value="N6-ADENOSINE-METHYLTRANSFERASE"/>
    <property type="match status" value="1"/>
</dbReference>
<evidence type="ECO:0000313" key="9">
    <source>
        <dbReference type="EMBL" id="PVU99612.1"/>
    </source>
</evidence>
<dbReference type="GO" id="GO:0005634">
    <property type="term" value="C:nucleus"/>
    <property type="evidence" value="ECO:0007669"/>
    <property type="project" value="TreeGrafter"/>
</dbReference>
<evidence type="ECO:0000256" key="3">
    <source>
        <dbReference type="ARBA" id="ARBA00022679"/>
    </source>
</evidence>
<evidence type="ECO:0000256" key="6">
    <source>
        <dbReference type="PROSITE-ProRule" id="PRU00489"/>
    </source>
</evidence>
<dbReference type="EMBL" id="MBFS01002245">
    <property type="protein sequence ID" value="PVU99612.1"/>
    <property type="molecule type" value="Genomic_DNA"/>
</dbReference>
<dbReference type="PROSITE" id="PS51143">
    <property type="entry name" value="MT_A70"/>
    <property type="match status" value="1"/>
</dbReference>
<dbReference type="GO" id="GO:0001734">
    <property type="term" value="F:mRNA m(6)A methyltransferase activity"/>
    <property type="evidence" value="ECO:0007669"/>
    <property type="project" value="UniProtKB-EC"/>
</dbReference>
<evidence type="ECO:0000256" key="4">
    <source>
        <dbReference type="ARBA" id="ARBA00022691"/>
    </source>
</evidence>
<evidence type="ECO:0000256" key="2">
    <source>
        <dbReference type="ARBA" id="ARBA00022603"/>
    </source>
</evidence>
<dbReference type="InterPro" id="IPR029063">
    <property type="entry name" value="SAM-dependent_MTases_sf"/>
</dbReference>
<keyword evidence="10" id="KW-1185">Reference proteome</keyword>
<comment type="caution">
    <text evidence="9">The sequence shown here is derived from an EMBL/GenBank/DDBJ whole genome shotgun (WGS) entry which is preliminary data.</text>
</comment>
<dbReference type="GO" id="GO:0032259">
    <property type="term" value="P:methylation"/>
    <property type="evidence" value="ECO:0007669"/>
    <property type="project" value="UniProtKB-KW"/>
</dbReference>
<evidence type="ECO:0000256" key="1">
    <source>
        <dbReference type="ARBA" id="ARBA00012160"/>
    </source>
</evidence>
<evidence type="ECO:0000256" key="5">
    <source>
        <dbReference type="ARBA" id="ARBA00048957"/>
    </source>
</evidence>
<evidence type="ECO:0000256" key="8">
    <source>
        <dbReference type="SAM" id="MobiDB-lite"/>
    </source>
</evidence>
<feature type="compositionally biased region" description="Polar residues" evidence="8">
    <location>
        <begin position="36"/>
        <end position="47"/>
    </location>
</feature>
<feature type="region of interest" description="Disordered" evidence="8">
    <location>
        <begin position="1"/>
        <end position="68"/>
    </location>
</feature>
<keyword evidence="3" id="KW-0808">Transferase</keyword>
<feature type="coiled-coil region" evidence="7">
    <location>
        <begin position="71"/>
        <end position="105"/>
    </location>
</feature>
<dbReference type="AlphaFoldDB" id="A0A2T9Z4V8"/>
<keyword evidence="7" id="KW-0175">Coiled coil</keyword>
<proteinExistence type="inferred from homology"/>
<comment type="similarity">
    <text evidence="6">Belongs to the MT-A70-like family.</text>
</comment>
<dbReference type="InterPro" id="IPR007757">
    <property type="entry name" value="MT-A70-like"/>
</dbReference>
<protein>
    <recommendedName>
        <fullName evidence="1">mRNA m(6)A methyltransferase</fullName>
        <ecNumber evidence="1">2.1.1.348</ecNumber>
    </recommendedName>
</protein>
<accession>A0A2T9Z4V8</accession>
<feature type="non-terminal residue" evidence="9">
    <location>
        <position position="325"/>
    </location>
</feature>